<dbReference type="InterPro" id="IPR018062">
    <property type="entry name" value="HTH_AraC-typ_CS"/>
</dbReference>
<feature type="domain" description="HTH araC/xylS-type" evidence="5">
    <location>
        <begin position="663"/>
        <end position="762"/>
    </location>
</feature>
<evidence type="ECO:0000256" key="1">
    <source>
        <dbReference type="ARBA" id="ARBA00023015"/>
    </source>
</evidence>
<dbReference type="EMBL" id="JAJEQR010000013">
    <property type="protein sequence ID" value="MCC2230539.1"/>
    <property type="molecule type" value="Genomic_DNA"/>
</dbReference>
<sequence length="767" mass="88184">MKHVIRLPKICGHQIRYHSVFVKMFLLVLIVLSFILGGFSFYLFHMENKNLEKNAEDSRLSLLKTTGTATELTLKNLQQMMKQTLWGKDFTSVMVTSSSRSYDQTSSIIKQLKQIVDDSTYVEKAYLYVPTEDQVYSSDLFCLAANQTPDALFRDAESLLSFAGSRLSEDEDSLILMKSWGRMYLCQHLYPNYLDSIGMLIFRINISSLDLSLLPNGDSISGTCYVFDAEGESVFMKSVPVAVQHAAEQLFANSVSFTEGVLKSDEEWIWFYYRSPESGWIYLYPDKASQFNFMAAPGKILVAALIILFFGILIALQIAFRANKPIRNLMKEIPEKNRSTIQAKNEVDYLTKAYHYTTEQNEQMHQAIRSVTPLVLERLFSDILSGRSPEEEDIQSTLESLESPFPSGARFMVMSMEILSKSGKEITAAEMGIDILQLRDFAEQNLPENYQGYLVQREDPFAALILAFPVAEEEMVIQRQIVEFCRRLDNQKHTTSYEVRMGCGNIYDRLKDIRYSWLEAQKKLNHIRFYGVDEPESGTSLLPYQNHYFEQARQIIRAARDQRLEEARQQLDDITSVMAKQTISGENPGKNCREFLDALLELTEALHVVNVDELLRRQKEQLFIHLDTGEDQAEMIDQVKEFCVQLLELVARRNKTKSSQHVERIREYIHTNYSDSSLSLYMAAEQVGLSPSYLSRLFKQEMGASFVDYISSVRVEKAKELLESSDLMVKDIAYQTGFNSMQNFFRIFKKQTGIAPGEYRSAREYSK</sequence>
<comment type="caution">
    <text evidence="6">The sequence shown here is derived from an EMBL/GenBank/DDBJ whole genome shotgun (WGS) entry which is preliminary data.</text>
</comment>
<dbReference type="RefSeq" id="WP_308453210.1">
    <property type="nucleotide sequence ID" value="NZ_JAJEQR010000013.1"/>
</dbReference>
<evidence type="ECO:0000256" key="2">
    <source>
        <dbReference type="ARBA" id="ARBA00023125"/>
    </source>
</evidence>
<keyword evidence="1" id="KW-0805">Transcription regulation</keyword>
<dbReference type="PANTHER" id="PTHR43280:SF10">
    <property type="entry name" value="REGULATORY PROTEIN POCR"/>
    <property type="match status" value="1"/>
</dbReference>
<feature type="transmembrane region" description="Helical" evidence="4">
    <location>
        <begin position="300"/>
        <end position="320"/>
    </location>
</feature>
<dbReference type="Proteomes" id="UP001198182">
    <property type="component" value="Unassembled WGS sequence"/>
</dbReference>
<dbReference type="PRINTS" id="PR00032">
    <property type="entry name" value="HTHARAC"/>
</dbReference>
<feature type="transmembrane region" description="Helical" evidence="4">
    <location>
        <begin position="20"/>
        <end position="44"/>
    </location>
</feature>
<dbReference type="PROSITE" id="PS01124">
    <property type="entry name" value="HTH_ARAC_FAMILY_2"/>
    <property type="match status" value="1"/>
</dbReference>
<name>A0AAE3E9L3_9FIRM</name>
<dbReference type="Gene3D" id="1.10.10.60">
    <property type="entry name" value="Homeodomain-like"/>
    <property type="match status" value="2"/>
</dbReference>
<keyword evidence="3" id="KW-0804">Transcription</keyword>
<dbReference type="SMART" id="SM00342">
    <property type="entry name" value="HTH_ARAC"/>
    <property type="match status" value="1"/>
</dbReference>
<evidence type="ECO:0000256" key="4">
    <source>
        <dbReference type="SAM" id="Phobius"/>
    </source>
</evidence>
<dbReference type="InterPro" id="IPR020449">
    <property type="entry name" value="Tscrpt_reg_AraC-type_HTH"/>
</dbReference>
<keyword evidence="4" id="KW-0472">Membrane</keyword>
<gene>
    <name evidence="6" type="ORF">LKD81_05925</name>
</gene>
<dbReference type="GO" id="GO:0003700">
    <property type="term" value="F:DNA-binding transcription factor activity"/>
    <property type="evidence" value="ECO:0007669"/>
    <property type="project" value="InterPro"/>
</dbReference>
<keyword evidence="2" id="KW-0238">DNA-binding</keyword>
<keyword evidence="7" id="KW-1185">Reference proteome</keyword>
<evidence type="ECO:0000313" key="7">
    <source>
        <dbReference type="Proteomes" id="UP001198182"/>
    </source>
</evidence>
<reference evidence="6" key="1">
    <citation type="submission" date="2021-10" db="EMBL/GenBank/DDBJ databases">
        <title>Anaerobic single-cell dispensing facilitates the cultivation of human gut bacteria.</title>
        <authorList>
            <person name="Afrizal A."/>
        </authorList>
    </citation>
    <scope>NUCLEOTIDE SEQUENCE</scope>
    <source>
        <strain evidence="6">CLA-AA-H215</strain>
    </source>
</reference>
<dbReference type="GO" id="GO:0043565">
    <property type="term" value="F:sequence-specific DNA binding"/>
    <property type="evidence" value="ECO:0007669"/>
    <property type="project" value="InterPro"/>
</dbReference>
<proteinExistence type="predicted"/>
<dbReference type="Pfam" id="PF12833">
    <property type="entry name" value="HTH_18"/>
    <property type="match status" value="1"/>
</dbReference>
<evidence type="ECO:0000259" key="5">
    <source>
        <dbReference type="PROSITE" id="PS01124"/>
    </source>
</evidence>
<dbReference type="PROSITE" id="PS00041">
    <property type="entry name" value="HTH_ARAC_FAMILY_1"/>
    <property type="match status" value="1"/>
</dbReference>
<dbReference type="AlphaFoldDB" id="A0AAE3E9L3"/>
<dbReference type="InterPro" id="IPR018060">
    <property type="entry name" value="HTH_AraC"/>
</dbReference>
<dbReference type="InterPro" id="IPR009057">
    <property type="entry name" value="Homeodomain-like_sf"/>
</dbReference>
<dbReference type="PANTHER" id="PTHR43280">
    <property type="entry name" value="ARAC-FAMILY TRANSCRIPTIONAL REGULATOR"/>
    <property type="match status" value="1"/>
</dbReference>
<evidence type="ECO:0000256" key="3">
    <source>
        <dbReference type="ARBA" id="ARBA00023163"/>
    </source>
</evidence>
<keyword evidence="4" id="KW-1133">Transmembrane helix</keyword>
<dbReference type="SUPFAM" id="SSF46689">
    <property type="entry name" value="Homeodomain-like"/>
    <property type="match status" value="2"/>
</dbReference>
<protein>
    <submittedName>
        <fullName evidence="6">Helix-turn-helix domain-containing protein</fullName>
    </submittedName>
</protein>
<accession>A0AAE3E9L3</accession>
<keyword evidence="4" id="KW-0812">Transmembrane</keyword>
<evidence type="ECO:0000313" key="6">
    <source>
        <dbReference type="EMBL" id="MCC2230539.1"/>
    </source>
</evidence>
<organism evidence="6 7">
    <name type="scientific">Hominifimenecus microfluidus</name>
    <dbReference type="NCBI Taxonomy" id="2885348"/>
    <lineage>
        <taxon>Bacteria</taxon>
        <taxon>Bacillati</taxon>
        <taxon>Bacillota</taxon>
        <taxon>Clostridia</taxon>
        <taxon>Lachnospirales</taxon>
        <taxon>Lachnospiraceae</taxon>
        <taxon>Hominifimenecus</taxon>
    </lineage>
</organism>